<dbReference type="InterPro" id="IPR050469">
    <property type="entry name" value="Diguanylate_Cyclase"/>
</dbReference>
<keyword evidence="7" id="KW-1185">Reference proteome</keyword>
<dbReference type="InterPro" id="IPR043128">
    <property type="entry name" value="Rev_trsase/Diguanyl_cyclase"/>
</dbReference>
<keyword evidence="4" id="KW-0472">Membrane</keyword>
<gene>
    <name evidence="6" type="ORF">WQ53_06075</name>
</gene>
<dbReference type="AlphaFoldDB" id="A0A0E3UPP4"/>
<proteinExistence type="predicted"/>
<evidence type="ECO:0000256" key="3">
    <source>
        <dbReference type="ARBA" id="ARBA00034247"/>
    </source>
</evidence>
<comment type="catalytic activity">
    <reaction evidence="3">
        <text>2 GTP = 3',3'-c-di-GMP + 2 diphosphate</text>
        <dbReference type="Rhea" id="RHEA:24898"/>
        <dbReference type="ChEBI" id="CHEBI:33019"/>
        <dbReference type="ChEBI" id="CHEBI:37565"/>
        <dbReference type="ChEBI" id="CHEBI:58805"/>
        <dbReference type="EC" id="2.7.7.65"/>
    </reaction>
</comment>
<dbReference type="Gene3D" id="3.30.70.270">
    <property type="match status" value="1"/>
</dbReference>
<evidence type="ECO:0000259" key="5">
    <source>
        <dbReference type="PROSITE" id="PS50887"/>
    </source>
</evidence>
<dbReference type="EC" id="2.7.7.65" evidence="2"/>
<dbReference type="InterPro" id="IPR000160">
    <property type="entry name" value="GGDEF_dom"/>
</dbReference>
<dbReference type="OrthoDB" id="9803824at2"/>
<dbReference type="KEGG" id="psuw:WQ53_06075"/>
<sequence>MRALGFTTGMLGVGSALHGQGASAPVLLLLAFTCLGWPVLAWRLSGASADPLKAEYRNLTIDTGLAGFWIAMAQFDLLPSALLVAVMAMDRTVAGGWALTRRSMGVMAAVALVTAAFNGFAFQPRTQFATMLWSMPFLLLYLLAIGASTRMFADKVRAQKRALEHGSRIDAQTGLATRPQWMALVGAELRRFHRYGSVSSLLMVDIDRFKRINDSAGHLAGDQVIHQVCAILRDGLRSADTAGRYGGDEFGVLLPGTDREAAREVAERLRRAVAAQVAIGGAPVTLSIGVAELATGMDAIEDWTGAADEALYRAKGAGRNCVSA</sequence>
<evidence type="ECO:0000313" key="7">
    <source>
        <dbReference type="Proteomes" id="UP000033067"/>
    </source>
</evidence>
<feature type="transmembrane region" description="Helical" evidence="4">
    <location>
        <begin position="128"/>
        <end position="153"/>
    </location>
</feature>
<dbReference type="FunFam" id="3.30.70.270:FF:000001">
    <property type="entry name" value="Diguanylate cyclase domain protein"/>
    <property type="match status" value="1"/>
</dbReference>
<comment type="cofactor">
    <cofactor evidence="1">
        <name>Mg(2+)</name>
        <dbReference type="ChEBI" id="CHEBI:18420"/>
    </cofactor>
</comment>
<dbReference type="PANTHER" id="PTHR45138">
    <property type="entry name" value="REGULATORY COMPONENTS OF SENSORY TRANSDUCTION SYSTEM"/>
    <property type="match status" value="1"/>
</dbReference>
<dbReference type="GO" id="GO:0043709">
    <property type="term" value="P:cell adhesion involved in single-species biofilm formation"/>
    <property type="evidence" value="ECO:0007669"/>
    <property type="project" value="TreeGrafter"/>
</dbReference>
<dbReference type="NCBIfam" id="TIGR00254">
    <property type="entry name" value="GGDEF"/>
    <property type="match status" value="1"/>
</dbReference>
<dbReference type="GO" id="GO:0005886">
    <property type="term" value="C:plasma membrane"/>
    <property type="evidence" value="ECO:0007669"/>
    <property type="project" value="TreeGrafter"/>
</dbReference>
<keyword evidence="4" id="KW-0812">Transmembrane</keyword>
<evidence type="ECO:0000313" key="6">
    <source>
        <dbReference type="EMBL" id="AKC88221.1"/>
    </source>
</evidence>
<dbReference type="PROSITE" id="PS50887">
    <property type="entry name" value="GGDEF"/>
    <property type="match status" value="1"/>
</dbReference>
<evidence type="ECO:0000256" key="4">
    <source>
        <dbReference type="SAM" id="Phobius"/>
    </source>
</evidence>
<dbReference type="EMBL" id="CP011144">
    <property type="protein sequence ID" value="AKC88221.1"/>
    <property type="molecule type" value="Genomic_DNA"/>
</dbReference>
<reference evidence="6 7" key="1">
    <citation type="journal article" date="2015" name="Genome Announc.">
        <title>Complete Genome Sequence of Pseudoxanthomonas suwonensis Strain J1, a Cellulose-Degrading Bacterium Isolated from Leaf- and Wood-Enriched Soil.</title>
        <authorList>
            <person name="Hou L."/>
            <person name="Jiang J."/>
            <person name="Xu Z."/>
            <person name="Zhou Y."/>
            <person name="Leung F.C."/>
        </authorList>
    </citation>
    <scope>NUCLEOTIDE SEQUENCE [LARGE SCALE GENOMIC DNA]</scope>
    <source>
        <strain evidence="6 7">J1</strain>
    </source>
</reference>
<dbReference type="PATRIC" id="fig|314722.6.peg.1291"/>
<feature type="transmembrane region" description="Helical" evidence="4">
    <location>
        <begin position="106"/>
        <end position="122"/>
    </location>
</feature>
<dbReference type="PANTHER" id="PTHR45138:SF9">
    <property type="entry name" value="DIGUANYLATE CYCLASE DGCM-RELATED"/>
    <property type="match status" value="1"/>
</dbReference>
<evidence type="ECO:0000256" key="2">
    <source>
        <dbReference type="ARBA" id="ARBA00012528"/>
    </source>
</evidence>
<dbReference type="SUPFAM" id="SSF55073">
    <property type="entry name" value="Nucleotide cyclase"/>
    <property type="match status" value="1"/>
</dbReference>
<dbReference type="Pfam" id="PF05230">
    <property type="entry name" value="MASE2"/>
    <property type="match status" value="1"/>
</dbReference>
<dbReference type="GO" id="GO:1902201">
    <property type="term" value="P:negative regulation of bacterial-type flagellum-dependent cell motility"/>
    <property type="evidence" value="ECO:0007669"/>
    <property type="project" value="TreeGrafter"/>
</dbReference>
<keyword evidence="4" id="KW-1133">Transmembrane helix</keyword>
<accession>A0A0E3UPP4</accession>
<dbReference type="InterPro" id="IPR029787">
    <property type="entry name" value="Nucleotide_cyclase"/>
</dbReference>
<dbReference type="InterPro" id="IPR007894">
    <property type="entry name" value="MASE2"/>
</dbReference>
<dbReference type="CDD" id="cd01949">
    <property type="entry name" value="GGDEF"/>
    <property type="match status" value="1"/>
</dbReference>
<dbReference type="Pfam" id="PF00990">
    <property type="entry name" value="GGDEF"/>
    <property type="match status" value="1"/>
</dbReference>
<feature type="transmembrane region" description="Helical" evidence="4">
    <location>
        <begin position="26"/>
        <end position="44"/>
    </location>
</feature>
<organism evidence="6 7">
    <name type="scientific">Pseudoxanthomonas suwonensis</name>
    <dbReference type="NCBI Taxonomy" id="314722"/>
    <lineage>
        <taxon>Bacteria</taxon>
        <taxon>Pseudomonadati</taxon>
        <taxon>Pseudomonadota</taxon>
        <taxon>Gammaproteobacteria</taxon>
        <taxon>Lysobacterales</taxon>
        <taxon>Lysobacteraceae</taxon>
        <taxon>Pseudoxanthomonas</taxon>
    </lineage>
</organism>
<dbReference type="GO" id="GO:0052621">
    <property type="term" value="F:diguanylate cyclase activity"/>
    <property type="evidence" value="ECO:0007669"/>
    <property type="project" value="UniProtKB-EC"/>
</dbReference>
<name>A0A0E3UPP4_9GAMM</name>
<dbReference type="Proteomes" id="UP000033067">
    <property type="component" value="Chromosome"/>
</dbReference>
<dbReference type="SMART" id="SM00267">
    <property type="entry name" value="GGDEF"/>
    <property type="match status" value="1"/>
</dbReference>
<evidence type="ECO:0000256" key="1">
    <source>
        <dbReference type="ARBA" id="ARBA00001946"/>
    </source>
</evidence>
<protein>
    <recommendedName>
        <fullName evidence="2">diguanylate cyclase</fullName>
        <ecNumber evidence="2">2.7.7.65</ecNumber>
    </recommendedName>
</protein>
<feature type="domain" description="GGDEF" evidence="5">
    <location>
        <begin position="197"/>
        <end position="324"/>
    </location>
</feature>